<dbReference type="PANTHER" id="PTHR11461:SF211">
    <property type="entry name" value="GH10112P-RELATED"/>
    <property type="match status" value="1"/>
</dbReference>
<dbReference type="OrthoDB" id="671595at2759"/>
<dbReference type="FunCoup" id="B7PGP4">
    <property type="interactions" value="72"/>
</dbReference>
<dbReference type="InterPro" id="IPR042185">
    <property type="entry name" value="Serpin_sf_2"/>
</dbReference>
<dbReference type="GO" id="GO:0050776">
    <property type="term" value="P:regulation of immune response"/>
    <property type="evidence" value="ECO:0000318"/>
    <property type="project" value="GO_Central"/>
</dbReference>
<evidence type="ECO:0000256" key="5">
    <source>
        <dbReference type="ARBA" id="ARBA00022900"/>
    </source>
</evidence>
<evidence type="ECO:0000256" key="1">
    <source>
        <dbReference type="ARBA" id="ARBA00004613"/>
    </source>
</evidence>
<name>B7PGP4_IXOSC</name>
<dbReference type="SUPFAM" id="SSF56574">
    <property type="entry name" value="Serpins"/>
    <property type="match status" value="1"/>
</dbReference>
<dbReference type="InParanoid" id="B7PGP4"/>
<evidence type="ECO:0000313" key="10">
    <source>
        <dbReference type="EnsemblMetazoa" id="ISCW004156-PA"/>
    </source>
</evidence>
<dbReference type="VEuPathDB" id="VectorBase:ISCW004156"/>
<protein>
    <submittedName>
        <fullName evidence="9">Serpin 2, putative</fullName>
        <ecNumber evidence="9">2.7.11.1</ecNumber>
    </submittedName>
</protein>
<dbReference type="VEuPathDB" id="VectorBase:ISCP_028094"/>
<evidence type="ECO:0000313" key="11">
    <source>
        <dbReference type="Proteomes" id="UP000001555"/>
    </source>
</evidence>
<keyword evidence="11" id="KW-1185">Reference proteome</keyword>
<dbReference type="CDD" id="cd00172">
    <property type="entry name" value="serpin"/>
    <property type="match status" value="1"/>
</dbReference>
<reference evidence="10" key="2">
    <citation type="submission" date="2020-05" db="UniProtKB">
        <authorList>
            <consortium name="EnsemblMetazoa"/>
        </authorList>
    </citation>
    <scope>IDENTIFICATION</scope>
    <source>
        <strain evidence="10">wikel</strain>
    </source>
</reference>
<evidence type="ECO:0000256" key="2">
    <source>
        <dbReference type="ARBA" id="ARBA00009500"/>
    </source>
</evidence>
<dbReference type="InterPro" id="IPR036186">
    <property type="entry name" value="Serpin_sf"/>
</dbReference>
<dbReference type="Gene3D" id="3.30.497.10">
    <property type="entry name" value="Antithrombin, subunit I, domain 2"/>
    <property type="match status" value="1"/>
</dbReference>
<keyword evidence="4" id="KW-0646">Protease inhibitor</keyword>
<feature type="domain" description="Serpin" evidence="8">
    <location>
        <begin position="29"/>
        <end position="394"/>
    </location>
</feature>
<dbReference type="GO" id="GO:0004674">
    <property type="term" value="F:protein serine/threonine kinase activity"/>
    <property type="evidence" value="ECO:0007669"/>
    <property type="project" value="UniProtKB-EC"/>
</dbReference>
<dbReference type="SMART" id="SM00093">
    <property type="entry name" value="SERPIN"/>
    <property type="match status" value="1"/>
</dbReference>
<dbReference type="PANTHER" id="PTHR11461">
    <property type="entry name" value="SERINE PROTEASE INHIBITOR, SERPIN"/>
    <property type="match status" value="1"/>
</dbReference>
<dbReference type="PaxDb" id="6945-B7PGP4"/>
<dbReference type="AlphaFoldDB" id="B7PGP4"/>
<dbReference type="PROSITE" id="PS00284">
    <property type="entry name" value="SERPIN"/>
    <property type="match status" value="1"/>
</dbReference>
<reference evidence="9 11" key="1">
    <citation type="submission" date="2008-03" db="EMBL/GenBank/DDBJ databases">
        <title>Annotation of Ixodes scapularis.</title>
        <authorList>
            <consortium name="Ixodes scapularis Genome Project Consortium"/>
            <person name="Caler E."/>
            <person name="Hannick L.I."/>
            <person name="Bidwell S."/>
            <person name="Joardar V."/>
            <person name="Thiagarajan M."/>
            <person name="Amedeo P."/>
            <person name="Galinsky K.J."/>
            <person name="Schobel S."/>
            <person name="Inman J."/>
            <person name="Hostetler J."/>
            <person name="Miller J."/>
            <person name="Hammond M."/>
            <person name="Megy K."/>
            <person name="Lawson D."/>
            <person name="Kodira C."/>
            <person name="Sutton G."/>
            <person name="Meyer J."/>
            <person name="Hill C.A."/>
            <person name="Birren B."/>
            <person name="Nene V."/>
            <person name="Collins F."/>
            <person name="Alarcon-Chaidez F."/>
            <person name="Wikel S."/>
            <person name="Strausberg R."/>
        </authorList>
    </citation>
    <scope>NUCLEOTIDE SEQUENCE [LARGE SCALE GENOMIC DNA]</scope>
    <source>
        <strain evidence="11">Wikel</strain>
        <strain evidence="9">Wikel colony</strain>
    </source>
</reference>
<dbReference type="Pfam" id="PF00079">
    <property type="entry name" value="Serpin"/>
    <property type="match status" value="1"/>
</dbReference>
<dbReference type="EMBL" id="ABJB010889434">
    <property type="status" value="NOT_ANNOTATED_CDS"/>
    <property type="molecule type" value="Genomic_DNA"/>
</dbReference>
<dbReference type="Gene3D" id="2.30.39.10">
    <property type="entry name" value="Alpha-1-antitrypsin, domain 1"/>
    <property type="match status" value="1"/>
</dbReference>
<proteinExistence type="inferred from homology"/>
<dbReference type="GO" id="GO:0004867">
    <property type="term" value="F:serine-type endopeptidase inhibitor activity"/>
    <property type="evidence" value="ECO:0007669"/>
    <property type="project" value="UniProtKB-KW"/>
</dbReference>
<dbReference type="InterPro" id="IPR023795">
    <property type="entry name" value="Serpin_CS"/>
</dbReference>
<dbReference type="MEROPS" id="I04.080"/>
<dbReference type="EnsemblMetazoa" id="ISCW004156-RA">
    <property type="protein sequence ID" value="ISCW004156-PA"/>
    <property type="gene ID" value="ISCW004156"/>
</dbReference>
<dbReference type="HOGENOM" id="CLU_023330_0_2_1"/>
<comment type="similarity">
    <text evidence="2 7">Belongs to the serpin family.</text>
</comment>
<dbReference type="InterPro" id="IPR000215">
    <property type="entry name" value="Serpin_fam"/>
</dbReference>
<dbReference type="VEuPathDB" id="VectorBase:ISCI004156"/>
<organism>
    <name type="scientific">Ixodes scapularis</name>
    <name type="common">Black-legged tick</name>
    <name type="synonym">Deer tick</name>
    <dbReference type="NCBI Taxonomy" id="6945"/>
    <lineage>
        <taxon>Eukaryota</taxon>
        <taxon>Metazoa</taxon>
        <taxon>Ecdysozoa</taxon>
        <taxon>Arthropoda</taxon>
        <taxon>Chelicerata</taxon>
        <taxon>Arachnida</taxon>
        <taxon>Acari</taxon>
        <taxon>Parasitiformes</taxon>
        <taxon>Ixodida</taxon>
        <taxon>Ixodoidea</taxon>
        <taxon>Ixodidae</taxon>
        <taxon>Ixodinae</taxon>
        <taxon>Ixodes</taxon>
    </lineage>
</organism>
<dbReference type="EC" id="2.7.11.1" evidence="9"/>
<sequence>MCSGFLRYLFSGSSAPPSRLHDVLLNFSVDLHRHQLQLRDGGSADGNVFTSPFAIALALAATHAGSRSETASQLAQVLHLQDDLIDDVRKEFADMVLHLADAAPDVKVHLANGVAVDRGVRTSADFKDLLESGYDGSVKELDLRKNPQRSRTELNSWVEEKTKFQVADTLPLGVVTPSTSVLLVNAMYLKGQWDSDFKSDYTSRKPFRETRDKTSMVEMMFQRKNYKTAFCKTLDVNALEIPYFGKKVSMVILLPQKVDGLATLEANLTATNLQALLRRLCEDDDVELNLPKFKLEQSSSLRKVLESMGAQDLFTDRADLAGFTDSKGVRVSEVVHKAVLEIGEEGAEGVFATPVIMMCYGGASFNFNVDHPFMFLIRSCNPDVILFMGSVRHL</sequence>
<evidence type="ECO:0000256" key="4">
    <source>
        <dbReference type="ARBA" id="ARBA00022690"/>
    </source>
</evidence>
<dbReference type="InterPro" id="IPR042178">
    <property type="entry name" value="Serpin_sf_1"/>
</dbReference>
<evidence type="ECO:0000313" key="9">
    <source>
        <dbReference type="EMBL" id="EEC05766.1"/>
    </source>
</evidence>
<evidence type="ECO:0000256" key="7">
    <source>
        <dbReference type="RuleBase" id="RU000411"/>
    </source>
</evidence>
<evidence type="ECO:0000256" key="6">
    <source>
        <dbReference type="ARBA" id="ARBA00023180"/>
    </source>
</evidence>
<dbReference type="GO" id="GO:0005615">
    <property type="term" value="C:extracellular space"/>
    <property type="evidence" value="ECO:0000318"/>
    <property type="project" value="GO_Central"/>
</dbReference>
<keyword evidence="5" id="KW-0722">Serine protease inhibitor</keyword>
<keyword evidence="3" id="KW-0964">Secreted</keyword>
<keyword evidence="6" id="KW-0325">Glycoprotein</keyword>
<dbReference type="Proteomes" id="UP000001555">
    <property type="component" value="Unassembled WGS sequence"/>
</dbReference>
<evidence type="ECO:0000259" key="8">
    <source>
        <dbReference type="SMART" id="SM00093"/>
    </source>
</evidence>
<dbReference type="EMBL" id="DS709124">
    <property type="protein sequence ID" value="EEC05766.1"/>
    <property type="molecule type" value="Genomic_DNA"/>
</dbReference>
<gene>
    <name evidence="9" type="ORF">IscW_ISCW004156</name>
</gene>
<evidence type="ECO:0000256" key="3">
    <source>
        <dbReference type="ARBA" id="ARBA00022525"/>
    </source>
</evidence>
<comment type="subcellular location">
    <subcellularLocation>
        <location evidence="1">Secreted</location>
    </subcellularLocation>
</comment>
<keyword evidence="9" id="KW-0808">Transferase</keyword>
<accession>B7PGP4</accession>
<dbReference type="InterPro" id="IPR023796">
    <property type="entry name" value="Serpin_dom"/>
</dbReference>